<dbReference type="EMBL" id="OU892278">
    <property type="protein sequence ID" value="CAG9764818.1"/>
    <property type="molecule type" value="Genomic_DNA"/>
</dbReference>
<dbReference type="OrthoDB" id="8735401at2759"/>
<evidence type="ECO:0000313" key="4">
    <source>
        <dbReference type="Proteomes" id="UP001152799"/>
    </source>
</evidence>
<sequence>MCLVRDFGGLFERNNCAMMGLQSTTTAVVTGKRKLESLDVEASPAKNGKWDATPTATSDDCIARLRAVAVPAADAWRAPTPSLAATLLSEDEFDDDEFEDELSDEEKCAGVVPPFEPPPPRYASPVPQQSYSRYQSSDYWQYYQPPQQQTIRCEENGKSYLELGASPQVKTRTRCCDGRTRWCHVPCYRQRRLAVLNLSMCKLARYRQCSDPSLRRSVLICNTLRRLEREMEADPPEPSYPMLPEMTPPTRPCPVTEPSGYEQSLRDMACSSGRATPFPSQVPDTDSGLGDEDSELTRPINWGSVLSLTSQTDLESLNNNELYAELGLSNSSDQEWKEPSTSRTDSINEWDGFMHVLVGGS</sequence>
<dbReference type="InterPro" id="IPR009263">
    <property type="entry name" value="SERTA_dom"/>
</dbReference>
<feature type="region of interest" description="Disordered" evidence="1">
    <location>
        <begin position="109"/>
        <end position="128"/>
    </location>
</feature>
<gene>
    <name evidence="3" type="ORF">CEUTPL_LOCUS5444</name>
</gene>
<name>A0A9N9MHB4_9CUCU</name>
<keyword evidence="4" id="KW-1185">Reference proteome</keyword>
<reference evidence="3" key="1">
    <citation type="submission" date="2022-01" db="EMBL/GenBank/DDBJ databases">
        <authorList>
            <person name="King R."/>
        </authorList>
    </citation>
    <scope>NUCLEOTIDE SEQUENCE</scope>
</reference>
<feature type="domain" description="SERTA" evidence="2">
    <location>
        <begin position="188"/>
        <end position="235"/>
    </location>
</feature>
<feature type="region of interest" description="Disordered" evidence="1">
    <location>
        <begin position="328"/>
        <end position="347"/>
    </location>
</feature>
<dbReference type="PANTHER" id="PTHR16277">
    <property type="entry name" value="CELL DIVISION CYCLE ASSOCIATED PROTEIN 4/SERTA DOMAIN-CONTAINING PROTEIN 2"/>
    <property type="match status" value="1"/>
</dbReference>
<feature type="region of interest" description="Disordered" evidence="1">
    <location>
        <begin position="231"/>
        <end position="296"/>
    </location>
</feature>
<organism evidence="3 4">
    <name type="scientific">Ceutorhynchus assimilis</name>
    <name type="common">cabbage seed weevil</name>
    <dbReference type="NCBI Taxonomy" id="467358"/>
    <lineage>
        <taxon>Eukaryota</taxon>
        <taxon>Metazoa</taxon>
        <taxon>Ecdysozoa</taxon>
        <taxon>Arthropoda</taxon>
        <taxon>Hexapoda</taxon>
        <taxon>Insecta</taxon>
        <taxon>Pterygota</taxon>
        <taxon>Neoptera</taxon>
        <taxon>Endopterygota</taxon>
        <taxon>Coleoptera</taxon>
        <taxon>Polyphaga</taxon>
        <taxon>Cucujiformia</taxon>
        <taxon>Curculionidae</taxon>
        <taxon>Ceutorhynchinae</taxon>
        <taxon>Ceutorhynchus</taxon>
    </lineage>
</organism>
<dbReference type="AlphaFoldDB" id="A0A9N9MHB4"/>
<dbReference type="PANTHER" id="PTHR16277:SF7">
    <property type="entry name" value="RE12330P"/>
    <property type="match status" value="1"/>
</dbReference>
<dbReference type="Proteomes" id="UP001152799">
    <property type="component" value="Chromosome 2"/>
</dbReference>
<dbReference type="Pfam" id="PF06031">
    <property type="entry name" value="SERTA"/>
    <property type="match status" value="1"/>
</dbReference>
<dbReference type="PROSITE" id="PS51053">
    <property type="entry name" value="SERTA"/>
    <property type="match status" value="1"/>
</dbReference>
<protein>
    <recommendedName>
        <fullName evidence="2">SERTA domain-containing protein</fullName>
    </recommendedName>
</protein>
<accession>A0A9N9MHB4</accession>
<evidence type="ECO:0000259" key="2">
    <source>
        <dbReference type="PROSITE" id="PS51053"/>
    </source>
</evidence>
<dbReference type="GO" id="GO:0005634">
    <property type="term" value="C:nucleus"/>
    <property type="evidence" value="ECO:0007669"/>
    <property type="project" value="TreeGrafter"/>
</dbReference>
<evidence type="ECO:0000256" key="1">
    <source>
        <dbReference type="SAM" id="MobiDB-lite"/>
    </source>
</evidence>
<dbReference type="InterPro" id="IPR052262">
    <property type="entry name" value="E2F-SERTA_domain_protein"/>
</dbReference>
<proteinExistence type="predicted"/>
<feature type="compositionally biased region" description="Pro residues" evidence="1">
    <location>
        <begin position="236"/>
        <end position="252"/>
    </location>
</feature>
<evidence type="ECO:0000313" key="3">
    <source>
        <dbReference type="EMBL" id="CAG9764818.1"/>
    </source>
</evidence>